<dbReference type="InterPro" id="IPR016130">
    <property type="entry name" value="Tyr_Pase_AS"/>
</dbReference>
<name>A0A5B0WPM5_9GAMM</name>
<organism evidence="3 4">
    <name type="scientific">Pseudohalioglobus sediminis</name>
    <dbReference type="NCBI Taxonomy" id="2606449"/>
    <lineage>
        <taxon>Bacteria</taxon>
        <taxon>Pseudomonadati</taxon>
        <taxon>Pseudomonadota</taxon>
        <taxon>Gammaproteobacteria</taxon>
        <taxon>Cellvibrionales</taxon>
        <taxon>Halieaceae</taxon>
        <taxon>Pseudohalioglobus</taxon>
    </lineage>
</organism>
<dbReference type="Gene3D" id="3.90.190.10">
    <property type="entry name" value="Protein tyrosine phosphatase superfamily"/>
    <property type="match status" value="1"/>
</dbReference>
<dbReference type="Pfam" id="PF13350">
    <property type="entry name" value="Y_phosphatase3"/>
    <property type="match status" value="1"/>
</dbReference>
<dbReference type="InterPro" id="IPR000387">
    <property type="entry name" value="Tyr_Pase_dom"/>
</dbReference>
<evidence type="ECO:0000259" key="2">
    <source>
        <dbReference type="PROSITE" id="PS50056"/>
    </source>
</evidence>
<protein>
    <submittedName>
        <fullName evidence="3">Tyrosine-protein phosphatase</fullName>
    </submittedName>
</protein>
<gene>
    <name evidence="3" type="ORF">F0M18_19715</name>
</gene>
<evidence type="ECO:0000313" key="4">
    <source>
        <dbReference type="Proteomes" id="UP000323708"/>
    </source>
</evidence>
<dbReference type="PROSITE" id="PS00383">
    <property type="entry name" value="TYR_PHOSPHATASE_1"/>
    <property type="match status" value="1"/>
</dbReference>
<dbReference type="SUPFAM" id="SSF52799">
    <property type="entry name" value="(Phosphotyrosine protein) phosphatases II"/>
    <property type="match status" value="1"/>
</dbReference>
<dbReference type="GO" id="GO:0004721">
    <property type="term" value="F:phosphoprotein phosphatase activity"/>
    <property type="evidence" value="ECO:0007669"/>
    <property type="project" value="InterPro"/>
</dbReference>
<dbReference type="RefSeq" id="WP_149613189.1">
    <property type="nucleotide sequence ID" value="NZ_VTUX01000012.1"/>
</dbReference>
<dbReference type="EMBL" id="VTUX01000012">
    <property type="protein sequence ID" value="KAA1187949.1"/>
    <property type="molecule type" value="Genomic_DNA"/>
</dbReference>
<dbReference type="PANTHER" id="PTHR31126:SF1">
    <property type="entry name" value="TYROSINE SPECIFIC PROTEIN PHOSPHATASES DOMAIN-CONTAINING PROTEIN"/>
    <property type="match status" value="1"/>
</dbReference>
<accession>A0A5B0WPM5</accession>
<dbReference type="PANTHER" id="PTHR31126">
    <property type="entry name" value="TYROSINE-PROTEIN PHOSPHATASE"/>
    <property type="match status" value="1"/>
</dbReference>
<dbReference type="PROSITE" id="PS50056">
    <property type="entry name" value="TYR_PHOSPHATASE_2"/>
    <property type="match status" value="1"/>
</dbReference>
<proteinExistence type="inferred from homology"/>
<dbReference type="AlphaFoldDB" id="A0A5B0WPM5"/>
<keyword evidence="4" id="KW-1185">Reference proteome</keyword>
<dbReference type="InterPro" id="IPR029021">
    <property type="entry name" value="Prot-tyrosine_phosphatase-like"/>
</dbReference>
<sequence>MLNSDAVHIWRDADGDYHIEWEASHPQTQVSIQPAVEADVEVLPGQPKARVRGLPEGSRHFFRLSDQHGNEVLASERRLGLEGTPNFRDFGGYGTADGRRVKWGYLYRSGQLSTLSDRDIDLLASLELDLICDFRREEEQATDPSRLPGERPLRVASLPIIPGSNSRFFEEADRQGEGKLAFERQAMFDFMVEINRDFAEGQRETYARMFREILELEDARFLVHCAAGKDRTGFAAALVLLALGVPREVVMRDYMLTARYFSPEREMERLRRKYGMEHVDAEAIRPMLEVHEDYLARALASIEQNYDSVETYLREALGLGPAELAELKGRYLA</sequence>
<reference evidence="3 4" key="1">
    <citation type="submission" date="2019-09" db="EMBL/GenBank/DDBJ databases">
        <authorList>
            <person name="Chen X.-Y."/>
        </authorList>
    </citation>
    <scope>NUCLEOTIDE SEQUENCE [LARGE SCALE GENOMIC DNA]</scope>
    <source>
        <strain evidence="3 4">NY5</strain>
    </source>
</reference>
<evidence type="ECO:0000313" key="3">
    <source>
        <dbReference type="EMBL" id="KAA1187949.1"/>
    </source>
</evidence>
<dbReference type="Proteomes" id="UP000323708">
    <property type="component" value="Unassembled WGS sequence"/>
</dbReference>
<evidence type="ECO:0000256" key="1">
    <source>
        <dbReference type="ARBA" id="ARBA00009580"/>
    </source>
</evidence>
<dbReference type="InterPro" id="IPR026893">
    <property type="entry name" value="Tyr/Ser_Pase_IphP-type"/>
</dbReference>
<feature type="domain" description="Tyrosine specific protein phosphatases" evidence="2">
    <location>
        <begin position="204"/>
        <end position="259"/>
    </location>
</feature>
<comment type="similarity">
    <text evidence="1">Belongs to the protein-tyrosine phosphatase family.</text>
</comment>
<comment type="caution">
    <text evidence="3">The sequence shown here is derived from an EMBL/GenBank/DDBJ whole genome shotgun (WGS) entry which is preliminary data.</text>
</comment>